<name>A0A285N697_NATPI</name>
<accession>A0A285N697</accession>
<feature type="region of interest" description="Disordered" evidence="1">
    <location>
        <begin position="35"/>
        <end position="59"/>
    </location>
</feature>
<dbReference type="Proteomes" id="UP000219453">
    <property type="component" value="Unassembled WGS sequence"/>
</dbReference>
<dbReference type="AlphaFoldDB" id="A0A285N697"/>
<evidence type="ECO:0000259" key="2">
    <source>
        <dbReference type="Pfam" id="PF18545"/>
    </source>
</evidence>
<sequence length="93" mass="10130">MSDTEGSGPHRFTFDPDERASTAVTEAVADVLERDQRDLPPLYESVDGDSLDSIVSSEEPLPSRHPVIVSFRYAGCDLTVTSHGRIVVAVVEE</sequence>
<dbReference type="RefSeq" id="WP_097007724.1">
    <property type="nucleotide sequence ID" value="NZ_OBEJ01000001.1"/>
</dbReference>
<proteinExistence type="predicted"/>
<protein>
    <recommendedName>
        <fullName evidence="2">Halobacterial output domain-containing protein</fullName>
    </recommendedName>
</protein>
<dbReference type="InterPro" id="IPR040624">
    <property type="entry name" value="HalOD1"/>
</dbReference>
<evidence type="ECO:0000313" key="3">
    <source>
        <dbReference type="EMBL" id="SNZ04940.1"/>
    </source>
</evidence>
<evidence type="ECO:0000313" key="4">
    <source>
        <dbReference type="Proteomes" id="UP000219453"/>
    </source>
</evidence>
<dbReference type="OrthoDB" id="221929at2157"/>
<feature type="region of interest" description="Disordered" evidence="1">
    <location>
        <begin position="1"/>
        <end position="21"/>
    </location>
</feature>
<keyword evidence="4" id="KW-1185">Reference proteome</keyword>
<gene>
    <name evidence="3" type="ORF">SAMN06269185_0729</name>
</gene>
<feature type="domain" description="Halobacterial output" evidence="2">
    <location>
        <begin position="17"/>
        <end position="89"/>
    </location>
</feature>
<reference evidence="3 4" key="1">
    <citation type="submission" date="2017-09" db="EMBL/GenBank/DDBJ databases">
        <authorList>
            <person name="Ehlers B."/>
            <person name="Leendertz F.H."/>
        </authorList>
    </citation>
    <scope>NUCLEOTIDE SEQUENCE [LARGE SCALE GENOMIC DNA]</scope>
    <source>
        <strain evidence="3 4">DSM 27208</strain>
    </source>
</reference>
<evidence type="ECO:0000256" key="1">
    <source>
        <dbReference type="SAM" id="MobiDB-lite"/>
    </source>
</evidence>
<organism evidence="3 4">
    <name type="scientific">Natronoarchaeum philippinense</name>
    <dbReference type="NCBI Taxonomy" id="558529"/>
    <lineage>
        <taxon>Archaea</taxon>
        <taxon>Methanobacteriati</taxon>
        <taxon>Methanobacteriota</taxon>
        <taxon>Stenosarchaea group</taxon>
        <taxon>Halobacteria</taxon>
        <taxon>Halobacteriales</taxon>
        <taxon>Natronoarchaeaceae</taxon>
    </lineage>
</organism>
<dbReference type="EMBL" id="OBEJ01000001">
    <property type="protein sequence ID" value="SNZ04940.1"/>
    <property type="molecule type" value="Genomic_DNA"/>
</dbReference>
<dbReference type="Pfam" id="PF18545">
    <property type="entry name" value="HalOD1"/>
    <property type="match status" value="1"/>
</dbReference>